<dbReference type="InterPro" id="IPR039340">
    <property type="entry name" value="Tfc4/TFIIIC-102/Sfc4"/>
</dbReference>
<dbReference type="AlphaFoldDB" id="A0A9W8LNY2"/>
<feature type="region of interest" description="Disordered" evidence="2">
    <location>
        <begin position="455"/>
        <end position="476"/>
    </location>
</feature>
<dbReference type="SUPFAM" id="SSF48452">
    <property type="entry name" value="TPR-like"/>
    <property type="match status" value="1"/>
</dbReference>
<feature type="non-terminal residue" evidence="3">
    <location>
        <position position="598"/>
    </location>
</feature>
<comment type="caution">
    <text evidence="3">The sequence shown here is derived from an EMBL/GenBank/DDBJ whole genome shotgun (WGS) entry which is preliminary data.</text>
</comment>
<dbReference type="SMART" id="SM00028">
    <property type="entry name" value="TPR"/>
    <property type="match status" value="2"/>
</dbReference>
<dbReference type="OrthoDB" id="9991317at2759"/>
<dbReference type="PANTHER" id="PTHR23082:SF0">
    <property type="entry name" value="GENERAL TRANSCRIPTION FACTOR 3C POLYPEPTIDE 3"/>
    <property type="match status" value="1"/>
</dbReference>
<evidence type="ECO:0000256" key="2">
    <source>
        <dbReference type="SAM" id="MobiDB-lite"/>
    </source>
</evidence>
<protein>
    <submittedName>
        <fullName evidence="3">Transcription factor TFIIIC subunit tfc4</fullName>
    </submittedName>
</protein>
<feature type="compositionally biased region" description="Acidic residues" evidence="2">
    <location>
        <begin position="39"/>
        <end position="58"/>
    </location>
</feature>
<keyword evidence="4" id="KW-1185">Reference proteome</keyword>
<keyword evidence="1" id="KW-0802">TPR repeat</keyword>
<proteinExistence type="predicted"/>
<evidence type="ECO:0000256" key="1">
    <source>
        <dbReference type="PROSITE-ProRule" id="PRU00339"/>
    </source>
</evidence>
<reference evidence="3" key="1">
    <citation type="submission" date="2022-07" db="EMBL/GenBank/DDBJ databases">
        <title>Phylogenomic reconstructions and comparative analyses of Kickxellomycotina fungi.</title>
        <authorList>
            <person name="Reynolds N.K."/>
            <person name="Stajich J.E."/>
            <person name="Barry K."/>
            <person name="Grigoriev I.V."/>
            <person name="Crous P."/>
            <person name="Smith M.E."/>
        </authorList>
    </citation>
    <scope>NUCLEOTIDE SEQUENCE</scope>
    <source>
        <strain evidence="3">NRRL 1565</strain>
    </source>
</reference>
<dbReference type="PROSITE" id="PS50005">
    <property type="entry name" value="TPR"/>
    <property type="match status" value="1"/>
</dbReference>
<feature type="region of interest" description="Disordered" evidence="2">
    <location>
        <begin position="22"/>
        <end position="58"/>
    </location>
</feature>
<dbReference type="InterPro" id="IPR019734">
    <property type="entry name" value="TPR_rpt"/>
</dbReference>
<sequence length="598" mass="68262">MDAFAFYNKQAIDLAEQAELQAASGKARRKRSGDGSQSDSDEDAMDVEMESDADSDAGELDEEWVEYFMANPTKTVPMEELGGYSYNDLNMAVELRLLRREYEQAIVDIKRGARFIQGRGRESQWEDEEVADEFDTEYKLNDDGSDCNTDNMLPIELRTKLGQCRLMMGQEDSAKIHIDSLLTQDAVMYEDLFTEVAESYAEVGHNETAIEIYQMLVGHSETSQPSVWERLARCYRDQGDLQSARDYASAVVEADPSDVDMRLWLGEVYEEMGNVDLAYKMISAVEDIQMAERSREAAETLARQIDAGLDIGSMQGAAAIQTPGSNLVQIGTRKTSEHAERRRQNADDEWRWCLTAMRNAEISFKKLELLKLQVNDQRNRTAIKEYCVTAQPLFNDWRHMPSFYLTDRSKPFRTYRKAMMVQLENDVQAGILDLQGQVSGQAATQRQLDRMKLRLSKKQQGSENGTKDDESNRPTTFRGQSFERWLDMFLMYGKCLAIDGGSEEALDMLDTVFQSNVFLHDQTNKRIIRLTMLAIAIETNSYDRLYELLRWWCGPRPNKGIMYKMFAFAMAGSAGAASMLTSANVYKFVRRLLDHLHD</sequence>
<evidence type="ECO:0000313" key="3">
    <source>
        <dbReference type="EMBL" id="KAJ2794572.1"/>
    </source>
</evidence>
<accession>A0A9W8LNY2</accession>
<name>A0A9W8LNY2_9FUNG</name>
<dbReference type="EMBL" id="JANBUO010002488">
    <property type="protein sequence ID" value="KAJ2794572.1"/>
    <property type="molecule type" value="Genomic_DNA"/>
</dbReference>
<dbReference type="GO" id="GO:0000127">
    <property type="term" value="C:transcription factor TFIIIC complex"/>
    <property type="evidence" value="ECO:0007669"/>
    <property type="project" value="TreeGrafter"/>
</dbReference>
<gene>
    <name evidence="3" type="primary">TFC4</name>
    <name evidence="3" type="ORF">H4R20_006179</name>
</gene>
<dbReference type="Pfam" id="PF14559">
    <property type="entry name" value="TPR_19"/>
    <property type="match status" value="1"/>
</dbReference>
<dbReference type="GO" id="GO:0006383">
    <property type="term" value="P:transcription by RNA polymerase III"/>
    <property type="evidence" value="ECO:0007669"/>
    <property type="project" value="InterPro"/>
</dbReference>
<dbReference type="InterPro" id="IPR011990">
    <property type="entry name" value="TPR-like_helical_dom_sf"/>
</dbReference>
<evidence type="ECO:0000313" key="4">
    <source>
        <dbReference type="Proteomes" id="UP001140094"/>
    </source>
</evidence>
<dbReference type="Proteomes" id="UP001140094">
    <property type="component" value="Unassembled WGS sequence"/>
</dbReference>
<organism evidence="3 4">
    <name type="scientific">Coemansia guatemalensis</name>
    <dbReference type="NCBI Taxonomy" id="2761395"/>
    <lineage>
        <taxon>Eukaryota</taxon>
        <taxon>Fungi</taxon>
        <taxon>Fungi incertae sedis</taxon>
        <taxon>Zoopagomycota</taxon>
        <taxon>Kickxellomycotina</taxon>
        <taxon>Kickxellomycetes</taxon>
        <taxon>Kickxellales</taxon>
        <taxon>Kickxellaceae</taxon>
        <taxon>Coemansia</taxon>
    </lineage>
</organism>
<dbReference type="PANTHER" id="PTHR23082">
    <property type="entry name" value="TRANSCRIPTION INITIATION FACTOR IIIC TFIIIC , POLYPEPTIDE 3-RELATED"/>
    <property type="match status" value="1"/>
</dbReference>
<dbReference type="Gene3D" id="1.25.40.10">
    <property type="entry name" value="Tetratricopeptide repeat domain"/>
    <property type="match status" value="1"/>
</dbReference>
<feature type="repeat" description="TPR" evidence="1">
    <location>
        <begin position="225"/>
        <end position="258"/>
    </location>
</feature>